<feature type="non-terminal residue" evidence="2">
    <location>
        <position position="98"/>
    </location>
</feature>
<accession>A0ABD0JKA9</accession>
<gene>
    <name evidence="2" type="ORF">BaRGS_00033403</name>
</gene>
<proteinExistence type="predicted"/>
<protein>
    <submittedName>
        <fullName evidence="2">Uncharacterized protein</fullName>
    </submittedName>
</protein>
<evidence type="ECO:0000313" key="2">
    <source>
        <dbReference type="EMBL" id="KAK7475385.1"/>
    </source>
</evidence>
<reference evidence="2 3" key="1">
    <citation type="journal article" date="2023" name="Sci. Data">
        <title>Genome assembly of the Korean intertidal mud-creeper Batillaria attramentaria.</title>
        <authorList>
            <person name="Patra A.K."/>
            <person name="Ho P.T."/>
            <person name="Jun S."/>
            <person name="Lee S.J."/>
            <person name="Kim Y."/>
            <person name="Won Y.J."/>
        </authorList>
    </citation>
    <scope>NUCLEOTIDE SEQUENCE [LARGE SCALE GENOMIC DNA]</scope>
    <source>
        <strain evidence="2">Wonlab-2016</strain>
    </source>
</reference>
<feature type="chain" id="PRO_5044787107" evidence="1">
    <location>
        <begin position="23"/>
        <end position="98"/>
    </location>
</feature>
<dbReference type="Proteomes" id="UP001519460">
    <property type="component" value="Unassembled WGS sequence"/>
</dbReference>
<feature type="signal peptide" evidence="1">
    <location>
        <begin position="1"/>
        <end position="22"/>
    </location>
</feature>
<sequence length="98" mass="10959">MRMLKLLFAALVVCALLEAATAGGENKDRGRKRKPVCQRYELDRPRDNDRFVNSSCVCPDTDLPYANLNVSVNVTMILNNTVEYGLEELNRSLVNAIA</sequence>
<dbReference type="AlphaFoldDB" id="A0ABD0JKA9"/>
<keyword evidence="3" id="KW-1185">Reference proteome</keyword>
<dbReference type="EMBL" id="JACVVK020000408">
    <property type="protein sequence ID" value="KAK7475385.1"/>
    <property type="molecule type" value="Genomic_DNA"/>
</dbReference>
<evidence type="ECO:0000313" key="3">
    <source>
        <dbReference type="Proteomes" id="UP001519460"/>
    </source>
</evidence>
<name>A0ABD0JKA9_9CAEN</name>
<keyword evidence="1" id="KW-0732">Signal</keyword>
<evidence type="ECO:0000256" key="1">
    <source>
        <dbReference type="SAM" id="SignalP"/>
    </source>
</evidence>
<organism evidence="2 3">
    <name type="scientific">Batillaria attramentaria</name>
    <dbReference type="NCBI Taxonomy" id="370345"/>
    <lineage>
        <taxon>Eukaryota</taxon>
        <taxon>Metazoa</taxon>
        <taxon>Spiralia</taxon>
        <taxon>Lophotrochozoa</taxon>
        <taxon>Mollusca</taxon>
        <taxon>Gastropoda</taxon>
        <taxon>Caenogastropoda</taxon>
        <taxon>Sorbeoconcha</taxon>
        <taxon>Cerithioidea</taxon>
        <taxon>Batillariidae</taxon>
        <taxon>Batillaria</taxon>
    </lineage>
</organism>
<comment type="caution">
    <text evidence="2">The sequence shown here is derived from an EMBL/GenBank/DDBJ whole genome shotgun (WGS) entry which is preliminary data.</text>
</comment>